<gene>
    <name evidence="4" type="ORF">K7B10_37715</name>
</gene>
<dbReference type="SMART" id="SM01012">
    <property type="entry name" value="ANTAR"/>
    <property type="match status" value="1"/>
</dbReference>
<feature type="domain" description="ANTAR" evidence="3">
    <location>
        <begin position="146"/>
        <end position="223"/>
    </location>
</feature>
<dbReference type="Gene3D" id="3.30.450.40">
    <property type="match status" value="1"/>
</dbReference>
<evidence type="ECO:0000256" key="1">
    <source>
        <dbReference type="ARBA" id="ARBA00023015"/>
    </source>
</evidence>
<evidence type="ECO:0000313" key="4">
    <source>
        <dbReference type="EMBL" id="MCC0100416.1"/>
    </source>
</evidence>
<dbReference type="RefSeq" id="WP_229343966.1">
    <property type="nucleotide sequence ID" value="NZ_JAINUL010000001.1"/>
</dbReference>
<dbReference type="Gene3D" id="1.10.10.10">
    <property type="entry name" value="Winged helix-like DNA-binding domain superfamily/Winged helix DNA-binding domain"/>
    <property type="match status" value="1"/>
</dbReference>
<keyword evidence="1" id="KW-0805">Transcription regulation</keyword>
<dbReference type="EMBL" id="JAINUL010000001">
    <property type="protein sequence ID" value="MCC0100416.1"/>
    <property type="molecule type" value="Genomic_DNA"/>
</dbReference>
<dbReference type="InterPro" id="IPR029016">
    <property type="entry name" value="GAF-like_dom_sf"/>
</dbReference>
<name>A0ABS8EH05_9ACTN</name>
<keyword evidence="5" id="KW-1185">Reference proteome</keyword>
<organism evidence="4 5">
    <name type="scientific">Streptomyces flavotricini</name>
    <dbReference type="NCBI Taxonomy" id="66888"/>
    <lineage>
        <taxon>Bacteria</taxon>
        <taxon>Bacillati</taxon>
        <taxon>Actinomycetota</taxon>
        <taxon>Actinomycetes</taxon>
        <taxon>Kitasatosporales</taxon>
        <taxon>Streptomycetaceae</taxon>
        <taxon>Streptomyces</taxon>
    </lineage>
</organism>
<dbReference type="SUPFAM" id="SSF55781">
    <property type="entry name" value="GAF domain-like"/>
    <property type="match status" value="1"/>
</dbReference>
<comment type="caution">
    <text evidence="4">The sequence shown here is derived from an EMBL/GenBank/DDBJ whole genome shotgun (WGS) entry which is preliminary data.</text>
</comment>
<reference evidence="4 5" key="1">
    <citation type="submission" date="2021-08" db="EMBL/GenBank/DDBJ databases">
        <title>Genomic Architecture of Streptomyces flavotricini NGL1 and Streptomyces erythrochromogenes HMS4 With Differential Plant Beneficial attributes and laccase production capabilities.</title>
        <authorList>
            <person name="Salwan R."/>
            <person name="Kaur R."/>
            <person name="Sharma V."/>
        </authorList>
    </citation>
    <scope>NUCLEOTIDE SEQUENCE [LARGE SCALE GENOMIC DNA]</scope>
    <source>
        <strain evidence="4 5">NGL1</strain>
    </source>
</reference>
<evidence type="ECO:0000256" key="2">
    <source>
        <dbReference type="ARBA" id="ARBA00023163"/>
    </source>
</evidence>
<evidence type="ECO:0000313" key="5">
    <source>
        <dbReference type="Proteomes" id="UP001520654"/>
    </source>
</evidence>
<proteinExistence type="predicted"/>
<dbReference type="Pfam" id="PF03861">
    <property type="entry name" value="ANTAR"/>
    <property type="match status" value="1"/>
</dbReference>
<protein>
    <submittedName>
        <fullName evidence="4">ANTAR domain-containing protein</fullName>
    </submittedName>
</protein>
<sequence>MPGSDAMAQVLAQLRPETGSSDFFGGDPARCAVVLGFDGLAVSLTTAQGFSELVWCSPGVSADFEDLQFTLGQGPAWDAAARLSAVSEPELGTVEAGRWPMLLGEAVALGVRAVFCMPLHLGGACLGTVTFQRAAPGPMTARAVMDARILAAAMLAVILDRPLDPQTSATTEGHTQFHRAAVHQATGMISVQADVTLPQALLLLRAYSYRHARPVADVAADVVARRVHFRELPEPDASGRTKE</sequence>
<accession>A0ABS8EH05</accession>
<keyword evidence="2" id="KW-0804">Transcription</keyword>
<evidence type="ECO:0000259" key="3">
    <source>
        <dbReference type="SMART" id="SM01012"/>
    </source>
</evidence>
<dbReference type="Proteomes" id="UP001520654">
    <property type="component" value="Unassembled WGS sequence"/>
</dbReference>
<dbReference type="InterPro" id="IPR005561">
    <property type="entry name" value="ANTAR"/>
</dbReference>
<dbReference type="InterPro" id="IPR036388">
    <property type="entry name" value="WH-like_DNA-bd_sf"/>
</dbReference>